<comment type="caution">
    <text evidence="1">The sequence shown here is derived from an EMBL/GenBank/DDBJ whole genome shotgun (WGS) entry which is preliminary data.</text>
</comment>
<dbReference type="AlphaFoldDB" id="A0A8J7IKS7"/>
<dbReference type="EMBL" id="JAELVR010000001">
    <property type="protein sequence ID" value="MBJ6369931.1"/>
    <property type="molecule type" value="Genomic_DNA"/>
</dbReference>
<keyword evidence="2" id="KW-1185">Reference proteome</keyword>
<reference evidence="1" key="1">
    <citation type="submission" date="2020-12" db="EMBL/GenBank/DDBJ databases">
        <title>Sedimentitalea sp. nov., isolated from sand in Incheon.</title>
        <authorList>
            <person name="Kim W."/>
        </authorList>
    </citation>
    <scope>NUCLEOTIDE SEQUENCE</scope>
    <source>
        <strain evidence="1">CAU 1593</strain>
    </source>
</reference>
<proteinExistence type="predicted"/>
<dbReference type="Proteomes" id="UP000619079">
    <property type="component" value="Unassembled WGS sequence"/>
</dbReference>
<protein>
    <submittedName>
        <fullName evidence="1">Uncharacterized protein</fullName>
    </submittedName>
</protein>
<sequence length="438" mass="48093">MTAYSRISARLPPPLTDAPESLIGQVLGAISLQIDAFNEDLDRMRQTHWVNFAYRVEDLDKLAALLGIERFEWEHLRLFRARLLALVAARLRGAVGPEEIKRFVLDYLRGVQGAVDGLTLAPGLTESADADAYGPIAARPLYRPFRFVETPPRRVRSRALAARRGRVPYLFRWSDTNAGLDLARPRIVIAGYPDGATASPVLVNITTGAAIGYRGTVRFGERLVIEAGGPDGKARARIDDRDVTHGLYSLGAVQLGTPWTPDDLDTTPALPEIARGANDWVFLLVGHFGEPSLSRAFFALASDALREGVWNRTRFGEAVFAGGTRAGLSLTWDESTPASFEIGVPQHLVAEPETINALSGDAPHVLVARALGLMIERLRAAGVRARVRHDRFTERMAVRDSFRTSFHTLPPERTGAARTRIAQGGRFDDTALGRSRFE</sequence>
<name>A0A8J7IKS7_9RHOB</name>
<evidence type="ECO:0000313" key="1">
    <source>
        <dbReference type="EMBL" id="MBJ6369931.1"/>
    </source>
</evidence>
<evidence type="ECO:0000313" key="2">
    <source>
        <dbReference type="Proteomes" id="UP000619079"/>
    </source>
</evidence>
<organism evidence="1 2">
    <name type="scientific">Sedimentitalea arenosa</name>
    <dbReference type="NCBI Taxonomy" id="2798803"/>
    <lineage>
        <taxon>Bacteria</taxon>
        <taxon>Pseudomonadati</taxon>
        <taxon>Pseudomonadota</taxon>
        <taxon>Alphaproteobacteria</taxon>
        <taxon>Rhodobacterales</taxon>
        <taxon>Paracoccaceae</taxon>
        <taxon>Sedimentitalea</taxon>
    </lineage>
</organism>
<accession>A0A8J7IKS7</accession>
<gene>
    <name evidence="1" type="ORF">JF290_00200</name>
</gene>
<dbReference type="RefSeq" id="WP_199022701.1">
    <property type="nucleotide sequence ID" value="NZ_JAELVR010000001.1"/>
</dbReference>